<name>A0A1R1PRZ8_ZANCU</name>
<comment type="caution">
    <text evidence="2">The sequence shown here is derived from an EMBL/GenBank/DDBJ whole genome shotgun (WGS) entry which is preliminary data.</text>
</comment>
<accession>A0A1R1PRZ8</accession>
<feature type="compositionally biased region" description="Gly residues" evidence="1">
    <location>
        <begin position="1"/>
        <end position="20"/>
    </location>
</feature>
<keyword evidence="3" id="KW-1185">Reference proteome</keyword>
<evidence type="ECO:0000256" key="1">
    <source>
        <dbReference type="SAM" id="MobiDB-lite"/>
    </source>
</evidence>
<evidence type="ECO:0000313" key="3">
    <source>
        <dbReference type="Proteomes" id="UP000188320"/>
    </source>
</evidence>
<organism evidence="2 3">
    <name type="scientific">Zancudomyces culisetae</name>
    <name type="common">Gut fungus</name>
    <name type="synonym">Smittium culisetae</name>
    <dbReference type="NCBI Taxonomy" id="1213189"/>
    <lineage>
        <taxon>Eukaryota</taxon>
        <taxon>Fungi</taxon>
        <taxon>Fungi incertae sedis</taxon>
        <taxon>Zoopagomycota</taxon>
        <taxon>Kickxellomycotina</taxon>
        <taxon>Harpellomycetes</taxon>
        <taxon>Harpellales</taxon>
        <taxon>Legeriomycetaceae</taxon>
        <taxon>Zancudomyces</taxon>
    </lineage>
</organism>
<feature type="region of interest" description="Disordered" evidence="1">
    <location>
        <begin position="1"/>
        <end position="29"/>
    </location>
</feature>
<dbReference type="EMBL" id="LSSK01000318">
    <property type="protein sequence ID" value="OMH83737.1"/>
    <property type="molecule type" value="Genomic_DNA"/>
</dbReference>
<reference evidence="3" key="1">
    <citation type="submission" date="2017-01" db="EMBL/GenBank/DDBJ databases">
        <authorList>
            <person name="Wang Y."/>
            <person name="White M."/>
            <person name="Kvist S."/>
            <person name="Moncalvo J.-M."/>
        </authorList>
    </citation>
    <scope>NUCLEOTIDE SEQUENCE [LARGE SCALE GENOMIC DNA]</scope>
    <source>
        <strain evidence="3">COL-18-3</strain>
    </source>
</reference>
<proteinExistence type="predicted"/>
<protein>
    <submittedName>
        <fullName evidence="2">Uncharacterized protein</fullName>
    </submittedName>
</protein>
<dbReference type="AlphaFoldDB" id="A0A1R1PRZ8"/>
<gene>
    <name evidence="2" type="ORF">AX774_g2751</name>
</gene>
<evidence type="ECO:0000313" key="2">
    <source>
        <dbReference type="EMBL" id="OMH83737.1"/>
    </source>
</evidence>
<sequence length="94" mass="10176">MVGARGRGGIDGFFGDGGCDPGDIDGPGDDIIGNFDSECLGYLFGSKVSELELLEAIEEFGPVEFKSKSRMELDPQYSLDRAIMDSEIDNLSYK</sequence>
<dbReference type="Proteomes" id="UP000188320">
    <property type="component" value="Unassembled WGS sequence"/>
</dbReference>